<protein>
    <submittedName>
        <fullName evidence="1">Uncharacterized protein</fullName>
    </submittedName>
</protein>
<dbReference type="EMBL" id="CP099397">
    <property type="protein sequence ID" value="USR37862.1"/>
    <property type="molecule type" value="Genomic_DNA"/>
</dbReference>
<dbReference type="RefSeq" id="WP_129482250.1">
    <property type="nucleotide sequence ID" value="NZ_CP099397.1"/>
</dbReference>
<accession>A0ABY5A2R2</accession>
<reference evidence="1" key="1">
    <citation type="submission" date="2022-06" db="EMBL/GenBank/DDBJ databases">
        <title>Complete genome of Pseudomonas hydrolytica DSWY01T.</title>
        <authorList>
            <person name="Jung J."/>
            <person name="Jeon C.O."/>
        </authorList>
    </citation>
    <scope>NUCLEOTIDE SEQUENCE</scope>
    <source>
        <strain evidence="1">DSWY01</strain>
    </source>
</reference>
<keyword evidence="2" id="KW-1185">Reference proteome</keyword>
<proteinExistence type="predicted"/>
<sequence>MNKTFYKGQKQEHTVNDINTAVVVVGTEDITDLSYTYVRAEKNLESVVKLLSEAKSETKKSISIFVTDENYTERYELARAYKAGLYFVNDTHIESLKGYSSLEIDEVAAQAGVLKNIKRFVASVARQVPFSLSRDQAVKLVGNAVSDLSFSVEKDENPLDLLNKAIDSDIIKYQHSRKINFDSQIVGSFLNHRKPSLEASAELETYAAKIFLQGGVHVLADGMGKGKTKHVIRKLIEAGIDSGEKSTVLTHRIAIARSSAIADLVEQYNDDSIKGREDQLKSLSLVINKCDNERFRVHTHQSGIVIIEEAAQVLRHLMQKDFTGDRIGVFHEILGLIKNARLVLFCEAFVNDVLINYVRLAGRTINFMQGNADYSSINVCLGSVESTQREILRALAANKKVLFSSDSRKQAETVAKIARDQGKKVLLVTQITKDNDEVVEFLANPNDTITKYDVLCHSPSMQSSVSITIKHFEAHFCIFGAVVGVDDAKQFVYRDRTAKKIIVGIHHTRNFSVEEKEAIAKFFGSGDLVFDSIAFQQLHLNALEKNNFQQWLSISFGLDGFTMSRLSSEKNVDEEASKIFKNGRKVVAQMVTKRTLEAGKELSFRTMERLEKTTNDKEYYINNLIDVANATGKIINEVTAKDVGFYNQGAGLTKIRNMKCLLLEDADFEKFRERDNLLTGIDARHYSDIRKHLREVMTTLSIRMDGKGVLTEDGLADACAYIVKNQIDFKMNGLVSIKVGANTDRQKHSLISNLLSKLGLSKVRKMVDGERVYVLNQAQYKRMCSYVFPFSFSSIKRKDWSFQDNIQYDKKSALV</sequence>
<name>A0ABY5A2R2_9GAMM</name>
<dbReference type="GeneID" id="300082177"/>
<evidence type="ECO:0000313" key="1">
    <source>
        <dbReference type="EMBL" id="USR37862.1"/>
    </source>
</evidence>
<dbReference type="Proteomes" id="UP001054897">
    <property type="component" value="Chromosome"/>
</dbReference>
<organism evidence="1 2">
    <name type="scientific">Ectopseudomonas hydrolytica</name>
    <dbReference type="NCBI Taxonomy" id="2493633"/>
    <lineage>
        <taxon>Bacteria</taxon>
        <taxon>Pseudomonadati</taxon>
        <taxon>Pseudomonadota</taxon>
        <taxon>Gammaproteobacteria</taxon>
        <taxon>Pseudomonadales</taxon>
        <taxon>Pseudomonadaceae</taxon>
        <taxon>Ectopseudomonas</taxon>
    </lineage>
</organism>
<gene>
    <name evidence="1" type="ORF">L1F06_014375</name>
</gene>
<evidence type="ECO:0000313" key="2">
    <source>
        <dbReference type="Proteomes" id="UP001054897"/>
    </source>
</evidence>